<sequence length="356" mass="39814">MTGSLPFKNADEVFDYIGSELGPWVARVPDGETGERRNWVLTQTAHFFENPFLEVLPESPEIGRKLARIKPGVRAEDVAFPPFQYPDFATESYPLFKKAKEEGRLAPNAKFQISLPTPFNAVSYFVVLEDQARVLAAYNVQAKAATEEILRRFPHDELAIQWDLPTELVTVQGWFPNPLANLDSVFSTIAEVTSWVPADVDVGYHLCYGDSKFGASPFMGNPEQCPIHSHKDHGRNILPQDIGTVVEFSNKLAERIRRPINFIQAATMRDWDQPQHWDALSKLNLAPETEFYLGLVHASDGLASAQRRWNYVANHLKSFGVSTECGLGRHSQEELAAVTEIFKGLGAGTESRQAAE</sequence>
<name>A0A125NV92_HYPSL</name>
<dbReference type="Proteomes" id="UP000059074">
    <property type="component" value="Unassembled WGS sequence"/>
</dbReference>
<dbReference type="PATRIC" id="fig|121290.4.peg.218"/>
<organism evidence="1 2">
    <name type="scientific">Hyphomicrobium sulfonivorans</name>
    <dbReference type="NCBI Taxonomy" id="121290"/>
    <lineage>
        <taxon>Bacteria</taxon>
        <taxon>Pseudomonadati</taxon>
        <taxon>Pseudomonadota</taxon>
        <taxon>Alphaproteobacteria</taxon>
        <taxon>Hyphomicrobiales</taxon>
        <taxon>Hyphomicrobiaceae</taxon>
        <taxon>Hyphomicrobium</taxon>
    </lineage>
</organism>
<reference evidence="1 2" key="1">
    <citation type="submission" date="2015-10" db="EMBL/GenBank/DDBJ databases">
        <title>Transcriptomic analysis of a linuron degrading triple-species bacterial consortium.</title>
        <authorList>
            <person name="Albers P."/>
        </authorList>
    </citation>
    <scope>NUCLEOTIDE SEQUENCE [LARGE SCALE GENOMIC DNA]</scope>
    <source>
        <strain evidence="1 2">WDL6</strain>
    </source>
</reference>
<proteinExistence type="predicted"/>
<dbReference type="SUPFAM" id="SSF51726">
    <property type="entry name" value="UROD/MetE-like"/>
    <property type="match status" value="1"/>
</dbReference>
<dbReference type="AlphaFoldDB" id="A0A125NV92"/>
<gene>
    <name evidence="1" type="ORF">APY04_1681</name>
</gene>
<comment type="caution">
    <text evidence="1">The sequence shown here is derived from an EMBL/GenBank/DDBJ whole genome shotgun (WGS) entry which is preliminary data.</text>
</comment>
<dbReference type="STRING" id="121290.APY04_1681"/>
<protein>
    <submittedName>
        <fullName evidence="1">Uncharacterized protein</fullName>
    </submittedName>
</protein>
<accession>A0A125NV92</accession>
<dbReference type="EMBL" id="LMTR01000049">
    <property type="protein sequence ID" value="KWT69075.1"/>
    <property type="molecule type" value="Genomic_DNA"/>
</dbReference>
<keyword evidence="2" id="KW-1185">Reference proteome</keyword>
<evidence type="ECO:0000313" key="2">
    <source>
        <dbReference type="Proteomes" id="UP000059074"/>
    </source>
</evidence>
<dbReference type="Gene3D" id="3.20.20.210">
    <property type="match status" value="1"/>
</dbReference>
<evidence type="ECO:0000313" key="1">
    <source>
        <dbReference type="EMBL" id="KWT69075.1"/>
    </source>
</evidence>
<dbReference type="InterPro" id="IPR038071">
    <property type="entry name" value="UROD/MetE-like_sf"/>
</dbReference>